<dbReference type="GO" id="GO:0016020">
    <property type="term" value="C:membrane"/>
    <property type="evidence" value="ECO:0007669"/>
    <property type="project" value="InterPro"/>
</dbReference>
<keyword evidence="6" id="KW-1185">Reference proteome</keyword>
<dbReference type="Pfam" id="PF05345">
    <property type="entry name" value="He_PIG"/>
    <property type="match status" value="3"/>
</dbReference>
<dbReference type="SUPFAM" id="SSF51120">
    <property type="entry name" value="beta-Roll"/>
    <property type="match status" value="11"/>
</dbReference>
<keyword evidence="3" id="KW-0106">Calcium</keyword>
<reference evidence="5 6" key="1">
    <citation type="submission" date="2018-06" db="EMBL/GenBank/DDBJ databases">
        <title>Genomic Encyclopedia of Archaeal and Bacterial Type Strains, Phase II (KMG-II): from individual species to whole genera.</title>
        <authorList>
            <person name="Goeker M."/>
        </authorList>
    </citation>
    <scope>NUCLEOTIDE SEQUENCE [LARGE SCALE GENOMIC DNA]</scope>
    <source>
        <strain evidence="5 6">CFPB 3232</strain>
    </source>
</reference>
<dbReference type="InterPro" id="IPR050557">
    <property type="entry name" value="RTX_toxin/Mannuronan_C5-epim"/>
</dbReference>
<dbReference type="Gene3D" id="2.150.10.10">
    <property type="entry name" value="Serralysin-like metalloprotease, C-terminal"/>
    <property type="match status" value="14"/>
</dbReference>
<evidence type="ECO:0000256" key="3">
    <source>
        <dbReference type="ARBA" id="ARBA00022837"/>
    </source>
</evidence>
<dbReference type="Gene3D" id="2.60.40.10">
    <property type="entry name" value="Immunoglobulins"/>
    <property type="match status" value="3"/>
</dbReference>
<evidence type="ECO:0000313" key="5">
    <source>
        <dbReference type="EMBL" id="RAR71613.1"/>
    </source>
</evidence>
<comment type="caution">
    <text evidence="5">The sequence shown here is derived from an EMBL/GenBank/DDBJ whole genome shotgun (WGS) entry which is preliminary data.</text>
</comment>
<dbReference type="InterPro" id="IPR011049">
    <property type="entry name" value="Serralysin-like_metalloprot_C"/>
</dbReference>
<feature type="domain" description="Dystroglycan-type cadherin-like" evidence="4">
    <location>
        <begin position="2943"/>
        <end position="3045"/>
    </location>
</feature>
<dbReference type="PANTHER" id="PTHR38340">
    <property type="entry name" value="S-LAYER PROTEIN"/>
    <property type="match status" value="1"/>
</dbReference>
<dbReference type="InterPro" id="IPR006644">
    <property type="entry name" value="Cadg"/>
</dbReference>
<evidence type="ECO:0000256" key="1">
    <source>
        <dbReference type="ARBA" id="ARBA00004613"/>
    </source>
</evidence>
<dbReference type="PANTHER" id="PTHR38340:SF1">
    <property type="entry name" value="S-LAYER PROTEIN"/>
    <property type="match status" value="1"/>
</dbReference>
<dbReference type="InterPro" id="IPR018511">
    <property type="entry name" value="Hemolysin-typ_Ca-bd_CS"/>
</dbReference>
<dbReference type="Pfam" id="PF00353">
    <property type="entry name" value="HemolysinCabind"/>
    <property type="match status" value="20"/>
</dbReference>
<dbReference type="SMART" id="SM00736">
    <property type="entry name" value="CADG"/>
    <property type="match status" value="2"/>
</dbReference>
<dbReference type="InterPro" id="IPR001343">
    <property type="entry name" value="Hemolysn_Ca-bd"/>
</dbReference>
<evidence type="ECO:0000259" key="4">
    <source>
        <dbReference type="SMART" id="SM00736"/>
    </source>
</evidence>
<dbReference type="Proteomes" id="UP000248856">
    <property type="component" value="Unassembled WGS sequence"/>
</dbReference>
<dbReference type="Gene3D" id="3.40.50.1820">
    <property type="entry name" value="alpha/beta hydrolase"/>
    <property type="match status" value="1"/>
</dbReference>
<proteinExistence type="predicted"/>
<dbReference type="InterPro" id="IPR029058">
    <property type="entry name" value="AB_hydrolase_fold"/>
</dbReference>
<dbReference type="GO" id="GO:0005576">
    <property type="term" value="C:extracellular region"/>
    <property type="evidence" value="ECO:0007669"/>
    <property type="project" value="UniProtKB-SubCell"/>
</dbReference>
<feature type="non-terminal residue" evidence="5">
    <location>
        <position position="3103"/>
    </location>
</feature>
<gene>
    <name evidence="5" type="ORF">AX018_10911</name>
</gene>
<sequence length="3103" mass="319114">MNRNVEIALLAGASYESSRADNNKIPVPEGWTALNIAGWPYGSQRRPETNVPGRVYWQDSTTGFEAAAYVKGSEVVVSFAGTYFERELKPDMFENNIPLGAGKLTDQLRQAAEFVVRLKQNPAMAGKSITLTGHSLGGGLASAIGVMLDVQAVTFDPAPFRAAASMENAEALNAYLQRQELAPDAKLADYSTSGQVPVPLGLAMRLLGPTVAGAASAAGLPSMVMVPVTVAREANVRAIALKGEMLTGDGVDWSVRDKLRIYGSGLDLVENSSDASVVALHSQALLALMLESRDGSADQGFYLAAQRYKPFLGLFSNEVLFRAQRTDFDDPTPAEHILRHQFGVTQGSPNNALPVASDQMLDVMGKDLNKIGIPTAGFGALFQEGVLGAVLRHYYSAVSPQATPYRYDGTALKTLLKAEAGGVSFLVSDVEAPGTRFAYSAKFAEGILAQPIDPSWRAGAYRTAVISAAYSAERFAVATQGALRYQSVSDGLKDMAIGADGADVFNTGGGNDLVFGGKGNDTLDGGTGDDYLAGGEGSDTYQFTGSFGRDTVLDMDGRGVIQIDGKTLGEAKSAGKADVWVADLEGQRVTLTYREQPGSPNGKLVITRAGNVADTITIDNFDVTQAKTDAGYLGIKLESKVRVALSDKPGVSPFEDPRFQPETLAGTATVQDGGGDVFSLHLNRPAQAGDTVTLSLSALQDQFQIVSAGAVLPSGPAVVTLAEGQTEVVFALMQTGDSAAGGSARLEAAYKGKSQDGADGTQQVTSNRWDVSLVASAQPQPASAYDLATQTGRDAYDRLAQAQQDAGVRLSNAAQAGANRHGAAGGAGADVLEGGAAAATARQWLYGQAGDDVLYAGAPVDLASAITAGETQSGSGNGFMSLSGGTGDDRLLGGAGDDVLYGGAGADTIVGGGGADIILADGNGESLVVGDPAQAHGTGSNDAETGQPRLLLASMALARIGTTPFDSVGQRVTTTDLRTFGVNPLAEVDMSGLLQMRAEDIRPLAGDTRTYAAGSQATFGQLTGGQAFMSNVGKAAGAGADTVYAGAGDDVVNAGAGDDIVFAGTGNDMVAGYDGNDFIEGGEGDDWLDGDYDVVPAEGLAAVETQTIHGAQMVVRNVLEASRHGNDVLDGGAGNDRLHGGGRNDILYGGTGNDELYGDHVRMNGPETGDDFLDGGDGDDTLVGGGGSDVLLGGAGSDILEGDDRADQVDAQWHGADRLDGGAGNDSMYGGGGEDVLLGGDGNDWLAGEDERTVDAVSTLTGDDTLDGGAGDDTLVGGNGNDALMGGEGRDTLYGGAGDDTLIGGAGADLLDGGLGNDTYVIDAGDLPEGSSDTAELLRDAGGDDTVRLSGMVSSSRTDRAQDLAMRMGEVSERRGLVLENGFTGAFETLVINGVQVSTADWIRANVTEDKVLTASARGVAYGGRGMDRLALSAGGGTLQGAAGNDAFDLSQARETGGALLTFQLGDGQDTVTGSVSAATAASRAANVFEFGAGIAADGVALVRKFDGQGMALYLRYGESGDMVRLDGLSGEEDRPFDHMRFADGSTLAWTDLVERGIVLDMRERTDANAHYGEGTPYRDLITGRDGADRIYAGAGDDVVNAGAGDDQVFGGSGSDTIDAGAGNDVVDAGEGRDVFLYGRGDGADSYSAGNAEPASGDVIRFKEGLAASDLMFSRVDDDLLVRVIGSQDRLTVKAAFSSQPLSRIEFADGHAVAFTDLALTPGQAQATEGDDGEIHLLPAGDTVDALGGNDTVHGGVGNDTIDGGAGADVLFGNAGDDVLVDTRGDNTFDAGEGNDRITGVGASVDAGTGDDVVEVPGARIRLGAGNDTLVVRRSAVPSQPTLLLDGGTGEGRGRTIRFATGIAPAQLEMSSVLGDGGRKDLSIAWAGEGNAGTQELRILGFMDFAEGQRGIRFVFEDAPQKVWSFDDLYQRANAGTAGDDALRGTAGDDQLQGLAGNDTIEGFAGNDVLDGGAGADTLRGGDGNDVLIAGEGSPTGSDMLYGNAGDDILYASVTGSSQLSGGEGADTFRIGPSGGPHTIVRDDAVVRDVLEFDAAIAPAQVSVAHVDGSAVLSVKDAATGALKTTVVLSGLFSSAQPGGVAQVRFAGDPATVWTLQDLRQKALVGGSGHDRLAGFDFSDDRLVGGAGDDMLSGLGGNDVLSGGAGFDTLAGGAGDDVYLVGRGDGRDVITEAGGSDTLRFGAGIAAADVRLVRTSSAAADATGRATAYGATDSLVVVVPGGGQVWIPGFFGAEGGVETFEFADGTRWSAQDIQARIVDARGAAGAQQGTAADDVFTVDDPGDTVTEGASQGTDTIRSAVSYVLPANVENLTLTGTLDIAGIGNGANNVIVGNAGSNVLDGKEGFDRLEGGAGDDIYVDMTGDAYATNMDELLEQPNGGNDTLQLNAKNRTLAENVENLVLTDWSNTVRIQPVDSYFGFQSSYRLYDARADDTRVRLSGNALDNVIDATNQGRIDTTLMRDRSAWFGGLVLDGVGGNDTLIGGAEDDFYVVDSAGDKVVETGVDANGNQISVNDTIVSSSISVDLSGIANVEHIELLGDQVLSATGDDQANQIRASRNTARNVLTGKGGDDTYYVGLNDVVVEAAGGGTDRVILDVVAMGQAAWRSSGKVFRLDDYANVENLAANGKLRGIDPAQGVHLIGNAGNNIVSGSMQDDIVEGGDGDDVVEDQYAAIRPTAALWSAGQDQDELKGGAGNDRLVSHAGRDTLDGGAGDDVLVGGDVYLFGRGDGRDVIESWTGRVSGERSQTLRFKSGVTAQDVVLRRDGDALEVSLRGAQDAVTVKSFYQDAAVSGVRRIEFADGTAWEYEALLRRADPNAVNHAPVLAAPLADARASTGAAFSLTVPAGAFTDEDGDALTYRATQADGSALPSWLGFDAGTRTFRGTPAQGDTGAIDVKVTATDAMGAVASDQFALVVEMQNRAPVVNGWIDEQVVTEQTPFRLTVPEGLFSDPDGDTLRWSAINPARADRALPAWLSFDAATRTFTGTPPSEEGGRLMNFVVVATDSAGASAEVYFALIVNQPPEARQAIAAQSFKQGGPWSFKVPAGTFVDDDRDTLAYGATLASGAALPAWLSFDAQTQTFQA</sequence>
<keyword evidence="2" id="KW-0964">Secreted</keyword>
<dbReference type="InterPro" id="IPR010566">
    <property type="entry name" value="Haemolys_ca-bd"/>
</dbReference>
<evidence type="ECO:0000256" key="2">
    <source>
        <dbReference type="ARBA" id="ARBA00022525"/>
    </source>
</evidence>
<dbReference type="SUPFAM" id="SSF53474">
    <property type="entry name" value="alpha/beta-Hydrolases"/>
    <property type="match status" value="1"/>
</dbReference>
<dbReference type="PRINTS" id="PR00313">
    <property type="entry name" value="CABNDNGRPT"/>
</dbReference>
<dbReference type="PROSITE" id="PS00330">
    <property type="entry name" value="HEMOLYSIN_CALCIUM"/>
    <property type="match status" value="13"/>
</dbReference>
<dbReference type="Pfam" id="PF26363">
    <property type="entry name" value="Phospholipase-like"/>
    <property type="match status" value="1"/>
</dbReference>
<name>A0A328YEN7_9BURK</name>
<dbReference type="EMBL" id="QLTA01000091">
    <property type="protein sequence ID" value="RAR71613.1"/>
    <property type="molecule type" value="Genomic_DNA"/>
</dbReference>
<dbReference type="OrthoDB" id="8622301at2"/>
<evidence type="ECO:0000313" key="6">
    <source>
        <dbReference type="Proteomes" id="UP000248856"/>
    </source>
</evidence>
<accession>A0A328YEN7</accession>
<dbReference type="InterPro" id="IPR015919">
    <property type="entry name" value="Cadherin-like_sf"/>
</dbReference>
<dbReference type="GO" id="GO:0005509">
    <property type="term" value="F:calcium ion binding"/>
    <property type="evidence" value="ECO:0007669"/>
    <property type="project" value="InterPro"/>
</dbReference>
<dbReference type="InterPro" id="IPR013783">
    <property type="entry name" value="Ig-like_fold"/>
</dbReference>
<protein>
    <submittedName>
        <fullName evidence="5">Ca2+-binding RTX toxin-like protein</fullName>
    </submittedName>
</protein>
<organism evidence="5 6">
    <name type="scientific">Paracidovorax anthurii</name>
    <dbReference type="NCBI Taxonomy" id="78229"/>
    <lineage>
        <taxon>Bacteria</taxon>
        <taxon>Pseudomonadati</taxon>
        <taxon>Pseudomonadota</taxon>
        <taxon>Betaproteobacteria</taxon>
        <taxon>Burkholderiales</taxon>
        <taxon>Comamonadaceae</taxon>
        <taxon>Paracidovorax</taxon>
    </lineage>
</organism>
<comment type="subcellular location">
    <subcellularLocation>
        <location evidence="1">Secreted</location>
    </subcellularLocation>
</comment>
<feature type="domain" description="Dystroglycan-type cadherin-like" evidence="4">
    <location>
        <begin position="2843"/>
        <end position="2942"/>
    </location>
</feature>
<dbReference type="SUPFAM" id="SSF49313">
    <property type="entry name" value="Cadherin-like"/>
    <property type="match status" value="3"/>
</dbReference>
<dbReference type="Pfam" id="PF06594">
    <property type="entry name" value="HCBP_related"/>
    <property type="match status" value="2"/>
</dbReference>